<feature type="domain" description="Response regulatory" evidence="3">
    <location>
        <begin position="10"/>
        <end position="125"/>
    </location>
</feature>
<dbReference type="SMART" id="SM00448">
    <property type="entry name" value="REC"/>
    <property type="match status" value="1"/>
</dbReference>
<dbReference type="Pfam" id="PF00072">
    <property type="entry name" value="Response_reg"/>
    <property type="match status" value="1"/>
</dbReference>
<evidence type="ECO:0000256" key="2">
    <source>
        <dbReference type="PROSITE-ProRule" id="PRU00169"/>
    </source>
</evidence>
<dbReference type="InterPro" id="IPR011006">
    <property type="entry name" value="CheY-like_superfamily"/>
</dbReference>
<proteinExistence type="predicted"/>
<evidence type="ECO:0000256" key="1">
    <source>
        <dbReference type="ARBA" id="ARBA00022553"/>
    </source>
</evidence>
<keyword evidence="1 2" id="KW-0597">Phosphoprotein</keyword>
<dbReference type="Proteomes" id="UP001606303">
    <property type="component" value="Unassembled WGS sequence"/>
</dbReference>
<accession>A0ABW7GY61</accession>
<dbReference type="InterPro" id="IPR050595">
    <property type="entry name" value="Bact_response_regulator"/>
</dbReference>
<dbReference type="Gene3D" id="3.40.50.2300">
    <property type="match status" value="1"/>
</dbReference>
<dbReference type="PANTHER" id="PTHR44591:SF3">
    <property type="entry name" value="RESPONSE REGULATORY DOMAIN-CONTAINING PROTEIN"/>
    <property type="match status" value="1"/>
</dbReference>
<gene>
    <name evidence="4" type="ORF">ACG01O_09825</name>
</gene>
<dbReference type="PROSITE" id="PS50110">
    <property type="entry name" value="RESPONSE_REGULATORY"/>
    <property type="match status" value="1"/>
</dbReference>
<dbReference type="RefSeq" id="WP_394383957.1">
    <property type="nucleotide sequence ID" value="NZ_JBIGIB010000002.1"/>
</dbReference>
<evidence type="ECO:0000259" key="3">
    <source>
        <dbReference type="PROSITE" id="PS50110"/>
    </source>
</evidence>
<dbReference type="EMBL" id="JBIGIB010000002">
    <property type="protein sequence ID" value="MFG6466903.1"/>
    <property type="molecule type" value="Genomic_DNA"/>
</dbReference>
<reference evidence="4 5" key="1">
    <citation type="submission" date="2024-08" db="EMBL/GenBank/DDBJ databases">
        <authorList>
            <person name="Lu H."/>
        </authorList>
    </citation>
    <scope>NUCLEOTIDE SEQUENCE [LARGE SCALE GENOMIC DNA]</scope>
    <source>
        <strain evidence="4 5">BYS87W</strain>
    </source>
</reference>
<dbReference type="PANTHER" id="PTHR44591">
    <property type="entry name" value="STRESS RESPONSE REGULATOR PROTEIN 1"/>
    <property type="match status" value="1"/>
</dbReference>
<evidence type="ECO:0000313" key="5">
    <source>
        <dbReference type="Proteomes" id="UP001606303"/>
    </source>
</evidence>
<keyword evidence="5" id="KW-1185">Reference proteome</keyword>
<sequence length="125" mass="13820">MTASPREDIRIVLVDDDRDACETLSEVLQFDGYSVRFATTAQEAIATVEEYQPICALVDLGLPDLDGCELSRQLRDRYGPDLVLIAVTGRVGQQAHDKAMACGIDHVLSKPLSLERLRSFFPPRG</sequence>
<feature type="modified residue" description="4-aspartylphosphate" evidence="2">
    <location>
        <position position="59"/>
    </location>
</feature>
<dbReference type="InterPro" id="IPR001789">
    <property type="entry name" value="Sig_transdc_resp-reg_receiver"/>
</dbReference>
<organism evidence="4 5">
    <name type="scientific">Pelomonas baiyunensis</name>
    <dbReference type="NCBI Taxonomy" id="3299026"/>
    <lineage>
        <taxon>Bacteria</taxon>
        <taxon>Pseudomonadati</taxon>
        <taxon>Pseudomonadota</taxon>
        <taxon>Betaproteobacteria</taxon>
        <taxon>Burkholderiales</taxon>
        <taxon>Sphaerotilaceae</taxon>
        <taxon>Roseateles</taxon>
    </lineage>
</organism>
<protein>
    <submittedName>
        <fullName evidence="4">Response regulator</fullName>
    </submittedName>
</protein>
<comment type="caution">
    <text evidence="4">The sequence shown here is derived from an EMBL/GenBank/DDBJ whole genome shotgun (WGS) entry which is preliminary data.</text>
</comment>
<evidence type="ECO:0000313" key="4">
    <source>
        <dbReference type="EMBL" id="MFG6466903.1"/>
    </source>
</evidence>
<name>A0ABW7GY61_9BURK</name>
<dbReference type="SUPFAM" id="SSF52172">
    <property type="entry name" value="CheY-like"/>
    <property type="match status" value="1"/>
</dbReference>